<keyword evidence="5 8" id="KW-0863">Zinc-finger</keyword>
<feature type="domain" description="PH" evidence="10">
    <location>
        <begin position="580"/>
        <end position="677"/>
    </location>
</feature>
<protein>
    <submittedName>
        <fullName evidence="14">Uncharacterized protein</fullName>
    </submittedName>
</protein>
<feature type="region of interest" description="Disordered" evidence="9">
    <location>
        <begin position="686"/>
        <end position="707"/>
    </location>
</feature>
<dbReference type="Gene3D" id="3.30.40.10">
    <property type="entry name" value="Zinc/RING finger domain, C3HC4 (zinc finger)"/>
    <property type="match status" value="1"/>
</dbReference>
<dbReference type="Gene3D" id="2.30.29.30">
    <property type="entry name" value="Pleckstrin-homology domain (PH domain)/Phosphotyrosine-binding domain (PTB)"/>
    <property type="match status" value="2"/>
</dbReference>
<evidence type="ECO:0000256" key="7">
    <source>
        <dbReference type="ARBA" id="ARBA00023212"/>
    </source>
</evidence>
<dbReference type="InterPro" id="IPR051092">
    <property type="entry name" value="FYVE_RhoGEF_PH"/>
</dbReference>
<feature type="domain" description="PH" evidence="10">
    <location>
        <begin position="917"/>
        <end position="1019"/>
    </location>
</feature>
<feature type="region of interest" description="Disordered" evidence="9">
    <location>
        <begin position="240"/>
        <end position="272"/>
    </location>
</feature>
<dbReference type="Pfam" id="PF00621">
    <property type="entry name" value="RhoGEF"/>
    <property type="match status" value="1"/>
</dbReference>
<feature type="domain" description="DH" evidence="11">
    <location>
        <begin position="333"/>
        <end position="551"/>
    </location>
</feature>
<reference evidence="14" key="1">
    <citation type="submission" date="2022-11" db="UniProtKB">
        <authorList>
            <consortium name="WormBaseParasite"/>
        </authorList>
    </citation>
    <scope>IDENTIFICATION</scope>
</reference>
<dbReference type="PANTHER" id="PTHR12673">
    <property type="entry name" value="FACIOGENITAL DYSPLASIA PROTEIN"/>
    <property type="match status" value="1"/>
</dbReference>
<dbReference type="InterPro" id="IPR035899">
    <property type="entry name" value="DBL_dom_sf"/>
</dbReference>
<dbReference type="GO" id="GO:0007010">
    <property type="term" value="P:cytoskeleton organization"/>
    <property type="evidence" value="ECO:0007669"/>
    <property type="project" value="TreeGrafter"/>
</dbReference>
<dbReference type="GO" id="GO:0005737">
    <property type="term" value="C:cytoplasm"/>
    <property type="evidence" value="ECO:0007669"/>
    <property type="project" value="TreeGrafter"/>
</dbReference>
<evidence type="ECO:0000256" key="3">
    <source>
        <dbReference type="ARBA" id="ARBA00022658"/>
    </source>
</evidence>
<evidence type="ECO:0000259" key="10">
    <source>
        <dbReference type="PROSITE" id="PS50003"/>
    </source>
</evidence>
<organism evidence="13 14">
    <name type="scientific">Globodera rostochiensis</name>
    <name type="common">Golden nematode worm</name>
    <name type="synonym">Heterodera rostochiensis</name>
    <dbReference type="NCBI Taxonomy" id="31243"/>
    <lineage>
        <taxon>Eukaryota</taxon>
        <taxon>Metazoa</taxon>
        <taxon>Ecdysozoa</taxon>
        <taxon>Nematoda</taxon>
        <taxon>Chromadorea</taxon>
        <taxon>Rhabditida</taxon>
        <taxon>Tylenchina</taxon>
        <taxon>Tylenchomorpha</taxon>
        <taxon>Tylenchoidea</taxon>
        <taxon>Heteroderidae</taxon>
        <taxon>Heteroderinae</taxon>
        <taxon>Globodera</taxon>
    </lineage>
</organism>
<dbReference type="InterPro" id="IPR011993">
    <property type="entry name" value="PH-like_dom_sf"/>
</dbReference>
<dbReference type="Gene3D" id="1.20.900.10">
    <property type="entry name" value="Dbl homology (DH) domain"/>
    <property type="match status" value="1"/>
</dbReference>
<dbReference type="WBParaSite" id="Gr19_v10_g11243.t1">
    <property type="protein sequence ID" value="Gr19_v10_g11243.t1"/>
    <property type="gene ID" value="Gr19_v10_g11243"/>
</dbReference>
<dbReference type="Pfam" id="PF01363">
    <property type="entry name" value="FYVE"/>
    <property type="match status" value="1"/>
</dbReference>
<dbReference type="InterPro" id="IPR011011">
    <property type="entry name" value="Znf_FYVE_PHD"/>
</dbReference>
<evidence type="ECO:0000256" key="6">
    <source>
        <dbReference type="ARBA" id="ARBA00022833"/>
    </source>
</evidence>
<evidence type="ECO:0000256" key="8">
    <source>
        <dbReference type="PROSITE-ProRule" id="PRU00091"/>
    </source>
</evidence>
<feature type="compositionally biased region" description="Polar residues" evidence="9">
    <location>
        <begin position="105"/>
        <end position="114"/>
    </location>
</feature>
<evidence type="ECO:0000259" key="11">
    <source>
        <dbReference type="PROSITE" id="PS50010"/>
    </source>
</evidence>
<feature type="domain" description="FYVE-type" evidence="12">
    <location>
        <begin position="770"/>
        <end position="830"/>
    </location>
</feature>
<keyword evidence="2" id="KW-0963">Cytoplasm</keyword>
<dbReference type="PANTHER" id="PTHR12673:SF271">
    <property type="entry name" value="FYVE, RHOGEF AND PH DOMAIN-CONTAINING PROTEIN TAG-77"/>
    <property type="match status" value="1"/>
</dbReference>
<keyword evidence="4" id="KW-0479">Metal-binding</keyword>
<keyword evidence="13" id="KW-1185">Reference proteome</keyword>
<dbReference type="SUPFAM" id="SSF57903">
    <property type="entry name" value="FYVE/PHD zinc finger"/>
    <property type="match status" value="1"/>
</dbReference>
<comment type="subcellular location">
    <subcellularLocation>
        <location evidence="1">Cytoplasm</location>
        <location evidence="1">Cytoskeleton</location>
    </subcellularLocation>
</comment>
<dbReference type="GO" id="GO:0005085">
    <property type="term" value="F:guanyl-nucleotide exchange factor activity"/>
    <property type="evidence" value="ECO:0007669"/>
    <property type="project" value="UniProtKB-KW"/>
</dbReference>
<keyword evidence="7" id="KW-0206">Cytoskeleton</keyword>
<dbReference type="Pfam" id="PF00169">
    <property type="entry name" value="PH"/>
    <property type="match status" value="2"/>
</dbReference>
<dbReference type="GO" id="GO:0046847">
    <property type="term" value="P:filopodium assembly"/>
    <property type="evidence" value="ECO:0007669"/>
    <property type="project" value="TreeGrafter"/>
</dbReference>
<sequence>MPASPSSTQKSLKFGQIRAKFDCSSICIQNGYNTKIGNEKNTNTTTTTTVSTSNVVASRRKMFEHLMDDEKANSTYVPLREAPPPPSSPVTTAKSLPPITHQKPKLSTDTALSPSSTDLAALNEDAGEGTNGVKNMVEKLNRIGHRPFGPFSSMANTLKTGQLSMREVEIAEEVDTDSSNGSEIGEIGFDGREEVTEQRRGSTSFCQEANVRTNILEEMRSKEIFKKSYIASGIPSEIGKYRPLSSNKKSSRKGCASDPPPDTNSQIVSDAPQFDSVGSSHQLVACRQKTISLLNSQNKSTMGAEEGGLFEEHFASIPQYSEMDEKESKRLRELHKVALEIYRTQRSYVLKLQLIGLSYPRHLCECEKRQNKRWFTNPKHVIIRIADHFQTILRVHLTFLHAFYIKMVKWNSREPDMAEVFQKNADFLKICKLFLAEKQKLVTELQQALNENQELADATIKFEQVGSHGLPNENPSARDSFSSGSSNCGSVKDLNGISIVLQLDAVHQNVLRYKLLMERYRNYLPYNSAEAKNADEALKKLASVTNDLNDSLTVEDEERKLLGLHEKLKGLFNVLAPGRKLLHTGELKRQTRKELQLRQLILFSDTLLICRYATLAPLDSLDAKYIIPIEEVQLELPENDETACEFIVLTPYKSSTFIAKSKWERDHWMKRIGDAVEEAIQRRATRAEKQKSAGRKMDETTLSEGISNSSSNSHFYFPQPEMADTLACNGNVLLNEGETCEMKDEATEFESALFNVQLFQSNTALWIPDNKSSKCMNGCGTSFAFLRRRHHCRQCGCIICSNCEGMAPVGNAQGMFKRSKVCPKCFFNIRSAFEHGLFPPKMVRSVHLPLGSDTLVVVDGAEMHSQAVPARGDKKFSLDDPSLRVSCDNGTRLIHPAKLFNAPANGPMKKSKHLGDGKIVSGKVFLRTHQKGTVTRWATLTTESALQFYKAQFDDQPAEHFFIFGYSVRHSESEDDSTLIELTHRNQILTERKEDQIVFHVQHSESAKKWLEALRKVVQVEQALEESSRGLDD</sequence>
<proteinExistence type="predicted"/>
<evidence type="ECO:0000313" key="13">
    <source>
        <dbReference type="Proteomes" id="UP000887572"/>
    </source>
</evidence>
<evidence type="ECO:0000256" key="5">
    <source>
        <dbReference type="ARBA" id="ARBA00022771"/>
    </source>
</evidence>
<dbReference type="InterPro" id="IPR001849">
    <property type="entry name" value="PH_domain"/>
</dbReference>
<dbReference type="PROSITE" id="PS50178">
    <property type="entry name" value="ZF_FYVE"/>
    <property type="match status" value="1"/>
</dbReference>
<name>A0A914GVU6_GLORO</name>
<dbReference type="PROSITE" id="PS50003">
    <property type="entry name" value="PH_DOMAIN"/>
    <property type="match status" value="2"/>
</dbReference>
<dbReference type="InterPro" id="IPR000219">
    <property type="entry name" value="DH_dom"/>
</dbReference>
<feature type="compositionally biased region" description="Basic and acidic residues" evidence="9">
    <location>
        <begin position="686"/>
        <end position="699"/>
    </location>
</feature>
<dbReference type="GO" id="GO:0008270">
    <property type="term" value="F:zinc ion binding"/>
    <property type="evidence" value="ECO:0007669"/>
    <property type="project" value="UniProtKB-KW"/>
</dbReference>
<dbReference type="InterPro" id="IPR000306">
    <property type="entry name" value="Znf_FYVE"/>
</dbReference>
<evidence type="ECO:0000313" key="14">
    <source>
        <dbReference type="WBParaSite" id="Gr19_v10_g11243.t1"/>
    </source>
</evidence>
<evidence type="ECO:0000256" key="1">
    <source>
        <dbReference type="ARBA" id="ARBA00004245"/>
    </source>
</evidence>
<dbReference type="SMART" id="SM00325">
    <property type="entry name" value="RhoGEF"/>
    <property type="match status" value="1"/>
</dbReference>
<dbReference type="AlphaFoldDB" id="A0A914GVU6"/>
<dbReference type="PROSITE" id="PS50010">
    <property type="entry name" value="DH_2"/>
    <property type="match status" value="1"/>
</dbReference>
<dbReference type="SUPFAM" id="SSF50729">
    <property type="entry name" value="PH domain-like"/>
    <property type="match status" value="2"/>
</dbReference>
<evidence type="ECO:0000256" key="4">
    <source>
        <dbReference type="ARBA" id="ARBA00022723"/>
    </source>
</evidence>
<dbReference type="SMART" id="SM00233">
    <property type="entry name" value="PH"/>
    <property type="match status" value="2"/>
</dbReference>
<evidence type="ECO:0000259" key="12">
    <source>
        <dbReference type="PROSITE" id="PS50178"/>
    </source>
</evidence>
<accession>A0A914GVU6</accession>
<keyword evidence="6" id="KW-0862">Zinc</keyword>
<dbReference type="GO" id="GO:0005856">
    <property type="term" value="C:cytoskeleton"/>
    <property type="evidence" value="ECO:0007669"/>
    <property type="project" value="UniProtKB-SubCell"/>
</dbReference>
<dbReference type="SMART" id="SM00064">
    <property type="entry name" value="FYVE"/>
    <property type="match status" value="1"/>
</dbReference>
<keyword evidence="3" id="KW-0344">Guanine-nucleotide releasing factor</keyword>
<dbReference type="Proteomes" id="UP000887572">
    <property type="component" value="Unplaced"/>
</dbReference>
<dbReference type="InterPro" id="IPR017455">
    <property type="entry name" value="Znf_FYVE-rel"/>
</dbReference>
<dbReference type="SUPFAM" id="SSF48065">
    <property type="entry name" value="DBL homology domain (DH-domain)"/>
    <property type="match status" value="1"/>
</dbReference>
<dbReference type="InterPro" id="IPR013083">
    <property type="entry name" value="Znf_RING/FYVE/PHD"/>
</dbReference>
<evidence type="ECO:0000256" key="9">
    <source>
        <dbReference type="SAM" id="MobiDB-lite"/>
    </source>
</evidence>
<feature type="region of interest" description="Disordered" evidence="9">
    <location>
        <begin position="79"/>
        <end position="114"/>
    </location>
</feature>
<evidence type="ECO:0000256" key="2">
    <source>
        <dbReference type="ARBA" id="ARBA00022490"/>
    </source>
</evidence>